<dbReference type="EMBL" id="JARJCW010000023">
    <property type="protein sequence ID" value="KAJ7212528.1"/>
    <property type="molecule type" value="Genomic_DNA"/>
</dbReference>
<gene>
    <name evidence="2" type="ORF">GGX14DRAFT_393427</name>
</gene>
<dbReference type="AlphaFoldDB" id="A0AAD6VGY9"/>
<name>A0AAD6VGY9_9AGAR</name>
<reference evidence="2" key="1">
    <citation type="submission" date="2023-03" db="EMBL/GenBank/DDBJ databases">
        <title>Massive genome expansion in bonnet fungi (Mycena s.s.) driven by repeated elements and novel gene families across ecological guilds.</title>
        <authorList>
            <consortium name="Lawrence Berkeley National Laboratory"/>
            <person name="Harder C.B."/>
            <person name="Miyauchi S."/>
            <person name="Viragh M."/>
            <person name="Kuo A."/>
            <person name="Thoen E."/>
            <person name="Andreopoulos B."/>
            <person name="Lu D."/>
            <person name="Skrede I."/>
            <person name="Drula E."/>
            <person name="Henrissat B."/>
            <person name="Morin E."/>
            <person name="Kohler A."/>
            <person name="Barry K."/>
            <person name="LaButti K."/>
            <person name="Morin E."/>
            <person name="Salamov A."/>
            <person name="Lipzen A."/>
            <person name="Mereny Z."/>
            <person name="Hegedus B."/>
            <person name="Baldrian P."/>
            <person name="Stursova M."/>
            <person name="Weitz H."/>
            <person name="Taylor A."/>
            <person name="Grigoriev I.V."/>
            <person name="Nagy L.G."/>
            <person name="Martin F."/>
            <person name="Kauserud H."/>
        </authorList>
    </citation>
    <scope>NUCLEOTIDE SEQUENCE</scope>
    <source>
        <strain evidence="2">9144</strain>
    </source>
</reference>
<proteinExistence type="predicted"/>
<feature type="compositionally biased region" description="Polar residues" evidence="1">
    <location>
        <begin position="26"/>
        <end position="35"/>
    </location>
</feature>
<evidence type="ECO:0000313" key="2">
    <source>
        <dbReference type="EMBL" id="KAJ7212528.1"/>
    </source>
</evidence>
<sequence>MDGPYIRLCFRARKLSASASAELQANSTRHNSLQSPPAFDVHKTPADERVAHSRCRDFVGRRRGRWIAAVRLGIRVRICVCAIEFGRKVPLEGDGLQGILQERNVNSSFLRRGNQVNIASISAPQNIHSPTDAMENCEVNKPRKRDSCVDGNVREGGELCEDEQGLGRASVLLEGWKDRRRGSRSTCARMRTARCSGAPGAGSPRGCEVCYTQDRFGSIRVRKACCSGDSTHIASSPAHVNCMRLAYSRCRPVNLKRGRRTKKRDHQRMRGPAVARVVALWSFFEKSRMKGARGRLRGAPAGVVLVCTWIELEFGETEV</sequence>
<accession>A0AAD6VGY9</accession>
<evidence type="ECO:0000313" key="3">
    <source>
        <dbReference type="Proteomes" id="UP001219525"/>
    </source>
</evidence>
<comment type="caution">
    <text evidence="2">The sequence shown here is derived from an EMBL/GenBank/DDBJ whole genome shotgun (WGS) entry which is preliminary data.</text>
</comment>
<organism evidence="2 3">
    <name type="scientific">Mycena pura</name>
    <dbReference type="NCBI Taxonomy" id="153505"/>
    <lineage>
        <taxon>Eukaryota</taxon>
        <taxon>Fungi</taxon>
        <taxon>Dikarya</taxon>
        <taxon>Basidiomycota</taxon>
        <taxon>Agaricomycotina</taxon>
        <taxon>Agaricomycetes</taxon>
        <taxon>Agaricomycetidae</taxon>
        <taxon>Agaricales</taxon>
        <taxon>Marasmiineae</taxon>
        <taxon>Mycenaceae</taxon>
        <taxon>Mycena</taxon>
    </lineage>
</organism>
<evidence type="ECO:0000256" key="1">
    <source>
        <dbReference type="SAM" id="MobiDB-lite"/>
    </source>
</evidence>
<dbReference type="Proteomes" id="UP001219525">
    <property type="component" value="Unassembled WGS sequence"/>
</dbReference>
<feature type="region of interest" description="Disordered" evidence="1">
    <location>
        <begin position="26"/>
        <end position="45"/>
    </location>
</feature>
<protein>
    <submittedName>
        <fullName evidence="2">Uncharacterized protein</fullName>
    </submittedName>
</protein>
<keyword evidence="3" id="KW-1185">Reference proteome</keyword>